<reference evidence="2 3" key="1">
    <citation type="submission" date="2020-08" db="EMBL/GenBank/DDBJ databases">
        <title>A Genomic Blueprint of the Chicken Gut Microbiome.</title>
        <authorList>
            <person name="Gilroy R."/>
            <person name="Ravi A."/>
            <person name="Getino M."/>
            <person name="Pursley I."/>
            <person name="Horton D.L."/>
            <person name="Alikhan N.-F."/>
            <person name="Baker D."/>
            <person name="Gharbi K."/>
            <person name="Hall N."/>
            <person name="Watson M."/>
            <person name="Adriaenssens E.M."/>
            <person name="Foster-Nyarko E."/>
            <person name="Jarju S."/>
            <person name="Secka A."/>
            <person name="Antonio M."/>
            <person name="Oren A."/>
            <person name="Chaudhuri R."/>
            <person name="La Ragione R.M."/>
            <person name="Hildebrand F."/>
            <person name="Pallen M.J."/>
        </authorList>
    </citation>
    <scope>NUCLEOTIDE SEQUENCE [LARGE SCALE GENOMIC DNA]</scope>
    <source>
        <strain evidence="2 3">Sa1YUN3</strain>
    </source>
</reference>
<dbReference type="PANTHER" id="PTHR12558:SF13">
    <property type="entry name" value="CELL DIVISION CYCLE PROTEIN 27 HOMOLOG"/>
    <property type="match status" value="1"/>
</dbReference>
<evidence type="ECO:0000313" key="3">
    <source>
        <dbReference type="Proteomes" id="UP000616346"/>
    </source>
</evidence>
<dbReference type="SMART" id="SM00028">
    <property type="entry name" value="TPR"/>
    <property type="match status" value="5"/>
</dbReference>
<dbReference type="Gene3D" id="1.25.40.10">
    <property type="entry name" value="Tetratricopeptide repeat domain"/>
    <property type="match status" value="2"/>
</dbReference>
<evidence type="ECO:0000256" key="1">
    <source>
        <dbReference type="PROSITE-ProRule" id="PRU00339"/>
    </source>
</evidence>
<comment type="caution">
    <text evidence="2">The sequence shown here is derived from an EMBL/GenBank/DDBJ whole genome shotgun (WGS) entry which is preliminary data.</text>
</comment>
<accession>A0ABR8V9Z8</accession>
<name>A0ABR8V9Z8_9BACT</name>
<evidence type="ECO:0000313" key="2">
    <source>
        <dbReference type="EMBL" id="MBD8001604.1"/>
    </source>
</evidence>
<proteinExistence type="predicted"/>
<feature type="repeat" description="TPR" evidence="1">
    <location>
        <begin position="518"/>
        <end position="551"/>
    </location>
</feature>
<keyword evidence="3" id="KW-1185">Reference proteome</keyword>
<dbReference type="RefSeq" id="WP_191709770.1">
    <property type="nucleotide sequence ID" value="NZ_JACSPQ010000001.1"/>
</dbReference>
<dbReference type="EMBL" id="JACSPQ010000001">
    <property type="protein sequence ID" value="MBD8001604.1"/>
    <property type="molecule type" value="Genomic_DNA"/>
</dbReference>
<sequence length="718" mass="84559">MYNDIIKLLKERRLKEAFELLNLSASDAGNWLVKSEVENLKTTYGYMLQYAAKGMQDPERDKMYSQLVCKAYELADRVEYIRTYTSGQGHRGELFRTFKRTPPPSYGELCLTLETIAEDMGVVPLMENDEGKRKEKMKALSVRREKTVDTLFDKTWVSDGWTEEEFNEATALLRSVLIPVNDIAVMISAVTMSLLDLFDPRKYQFLLTAYNERTETLLTQRALIGIVLATFHQKERLALYPEFIAALSLFMENPETLRQLHDIQILLLLSRETTKIDKKMREEIIPQMMKNPQFNNSNINVADLDDMEDMNPEWKAGIEKISERIREMGELQMEGADTYMTTFCQLKSYPFFNRMAHWFYPFDKQVPEVAALFDNENISDKSLINLLLESSTFCNSDKYSFCLTVNSIPLAQRQALSMQLDEQNEFMRQNLKEEKKANDASRQYIHDLYRFFKISLFRQEHDDIFANRMSLWENPFLRPLILTDEYRKPIADYLFAKDYVDEAALLYTELTRTGSEDAEVWQKLGFCLQKGKRYEEAIEAYKQADLFKPDHRWTLKHLAQCYKRMQNYEEALSYFLRIEQMQPEDLNLLMQIGQCLTAQCKYNEALNYFFKVEYLTNSPVNAQRAIGWCYFMEKKYDEAIHIYEKIHASSEVRPADYLNAGHACLLRNDLTKALDYYRHTQELCKSYDEFIETYHADKEIMLQHGITEEYFYLIPDLL</sequence>
<dbReference type="InterPro" id="IPR011990">
    <property type="entry name" value="TPR-like_helical_dom_sf"/>
</dbReference>
<organism evidence="2 3">
    <name type="scientific">Phocaeicola faecium</name>
    <dbReference type="NCBI Taxonomy" id="2762213"/>
    <lineage>
        <taxon>Bacteria</taxon>
        <taxon>Pseudomonadati</taxon>
        <taxon>Bacteroidota</taxon>
        <taxon>Bacteroidia</taxon>
        <taxon>Bacteroidales</taxon>
        <taxon>Bacteroidaceae</taxon>
        <taxon>Phocaeicola</taxon>
    </lineage>
</organism>
<gene>
    <name evidence="2" type="ORF">H9626_05130</name>
</gene>
<dbReference type="SUPFAM" id="SSF48452">
    <property type="entry name" value="TPR-like"/>
    <property type="match status" value="1"/>
</dbReference>
<dbReference type="Pfam" id="PF14559">
    <property type="entry name" value="TPR_19"/>
    <property type="match status" value="1"/>
</dbReference>
<feature type="repeat" description="TPR" evidence="1">
    <location>
        <begin position="552"/>
        <end position="585"/>
    </location>
</feature>
<protein>
    <submittedName>
        <fullName evidence="2">Tetratricopeptide repeat protein</fullName>
    </submittedName>
</protein>
<dbReference type="PANTHER" id="PTHR12558">
    <property type="entry name" value="CELL DIVISION CYCLE 16,23,27"/>
    <property type="match status" value="1"/>
</dbReference>
<dbReference type="Proteomes" id="UP000616346">
    <property type="component" value="Unassembled WGS sequence"/>
</dbReference>
<dbReference type="PROSITE" id="PS50005">
    <property type="entry name" value="TPR"/>
    <property type="match status" value="2"/>
</dbReference>
<dbReference type="InterPro" id="IPR019734">
    <property type="entry name" value="TPR_rpt"/>
</dbReference>
<keyword evidence="1" id="KW-0802">TPR repeat</keyword>